<comment type="caution">
    <text evidence="1">The sequence shown here is derived from an EMBL/GenBank/DDBJ whole genome shotgun (WGS) entry which is preliminary data.</text>
</comment>
<accession>A0A8X8Z4Q9</accession>
<dbReference type="SUPFAM" id="SSF57889">
    <property type="entry name" value="Cysteine-rich domain"/>
    <property type="match status" value="1"/>
</dbReference>
<dbReference type="EMBL" id="PNBA02000019">
    <property type="protein sequence ID" value="KAG6391751.1"/>
    <property type="molecule type" value="Genomic_DNA"/>
</dbReference>
<evidence type="ECO:0000313" key="2">
    <source>
        <dbReference type="Proteomes" id="UP000298416"/>
    </source>
</evidence>
<dbReference type="Proteomes" id="UP000298416">
    <property type="component" value="Unassembled WGS sequence"/>
</dbReference>
<dbReference type="AlphaFoldDB" id="A0A8X8Z4Q9"/>
<proteinExistence type="predicted"/>
<keyword evidence="2" id="KW-1185">Reference proteome</keyword>
<evidence type="ECO:0000313" key="1">
    <source>
        <dbReference type="EMBL" id="KAG6391751.1"/>
    </source>
</evidence>
<sequence length="230" mass="25566">MFDFIMDYYKCYLCITHSIRTCVMCLIISNIVIFEEELIHPNHSLENGSPNFTYKCEDCDLEMHPQCLVLRLKANTRAIHLNQSEQCIICNKALLLFLSPNHHISAQAEGDRSVEGDGLAVAAKHRADGPRVGAECKAYMPSANQAGRGMEWVVPKRRAATLAVGPSKSGVGFEPVVAVEATQTTADGVEIKSKHKSHPPHPPVAHCRDILSRCDECGERHDGFFFSYQQ</sequence>
<reference evidence="1" key="2">
    <citation type="submission" date="2020-08" db="EMBL/GenBank/DDBJ databases">
        <title>Plant Genome Project.</title>
        <authorList>
            <person name="Zhang R.-G."/>
        </authorList>
    </citation>
    <scope>NUCLEOTIDE SEQUENCE</scope>
    <source>
        <strain evidence="1">Huo1</strain>
        <tissue evidence="1">Leaf</tissue>
    </source>
</reference>
<gene>
    <name evidence="1" type="ORF">SASPL_149510</name>
</gene>
<name>A0A8X8Z4Q9_SALSN</name>
<reference evidence="1" key="1">
    <citation type="submission" date="2018-01" db="EMBL/GenBank/DDBJ databases">
        <authorList>
            <person name="Mao J.F."/>
        </authorList>
    </citation>
    <scope>NUCLEOTIDE SEQUENCE</scope>
    <source>
        <strain evidence="1">Huo1</strain>
        <tissue evidence="1">Leaf</tissue>
    </source>
</reference>
<protein>
    <submittedName>
        <fullName evidence="1">Uncharacterized protein</fullName>
    </submittedName>
</protein>
<organism evidence="1">
    <name type="scientific">Salvia splendens</name>
    <name type="common">Scarlet sage</name>
    <dbReference type="NCBI Taxonomy" id="180675"/>
    <lineage>
        <taxon>Eukaryota</taxon>
        <taxon>Viridiplantae</taxon>
        <taxon>Streptophyta</taxon>
        <taxon>Embryophyta</taxon>
        <taxon>Tracheophyta</taxon>
        <taxon>Spermatophyta</taxon>
        <taxon>Magnoliopsida</taxon>
        <taxon>eudicotyledons</taxon>
        <taxon>Gunneridae</taxon>
        <taxon>Pentapetalae</taxon>
        <taxon>asterids</taxon>
        <taxon>lamiids</taxon>
        <taxon>Lamiales</taxon>
        <taxon>Lamiaceae</taxon>
        <taxon>Nepetoideae</taxon>
        <taxon>Mentheae</taxon>
        <taxon>Salviinae</taxon>
        <taxon>Salvia</taxon>
        <taxon>Salvia subgen. Calosphace</taxon>
        <taxon>core Calosphace</taxon>
    </lineage>
</organism>
<dbReference type="InterPro" id="IPR046349">
    <property type="entry name" value="C1-like_sf"/>
</dbReference>